<evidence type="ECO:0000313" key="14">
    <source>
        <dbReference type="Proteomes" id="UP000799538"/>
    </source>
</evidence>
<dbReference type="PANTHER" id="PTHR46471">
    <property type="entry name" value="CHITIN DEACETYLASE"/>
    <property type="match status" value="1"/>
</dbReference>
<evidence type="ECO:0000256" key="7">
    <source>
        <dbReference type="ARBA" id="ARBA00023285"/>
    </source>
</evidence>
<name>A0A6A6G6F8_9PEZI</name>
<comment type="cofactor">
    <cofactor evidence="1">
        <name>Co(2+)</name>
        <dbReference type="ChEBI" id="CHEBI:48828"/>
    </cofactor>
</comment>
<evidence type="ECO:0000256" key="9">
    <source>
        <dbReference type="SAM" id="MobiDB-lite"/>
    </source>
</evidence>
<feature type="domain" description="Chitin-binding type-1" evidence="11">
    <location>
        <begin position="347"/>
        <end position="393"/>
    </location>
</feature>
<protein>
    <recommendedName>
        <fullName evidence="15">Chitin deacetylase</fullName>
    </recommendedName>
</protein>
<feature type="disulfide bond" evidence="8">
    <location>
        <begin position="367"/>
        <end position="381"/>
    </location>
</feature>
<reference evidence="14" key="1">
    <citation type="journal article" date="2020" name="Stud. Mycol.">
        <title>101 Dothideomycetes genomes: A test case for predicting lifestyles and emergence of pathogens.</title>
        <authorList>
            <person name="Haridas S."/>
            <person name="Albert R."/>
            <person name="Binder M."/>
            <person name="Bloem J."/>
            <person name="LaButti K."/>
            <person name="Salamov A."/>
            <person name="Andreopoulos B."/>
            <person name="Baker S."/>
            <person name="Barry K."/>
            <person name="Bills G."/>
            <person name="Bluhm B."/>
            <person name="Cannon C."/>
            <person name="Castanera R."/>
            <person name="Culley D."/>
            <person name="Daum C."/>
            <person name="Ezra D."/>
            <person name="Gonzalez J."/>
            <person name="Henrissat B."/>
            <person name="Kuo A."/>
            <person name="Liang C."/>
            <person name="Lipzen A."/>
            <person name="Lutzoni F."/>
            <person name="Magnuson J."/>
            <person name="Mondo S."/>
            <person name="Nolan M."/>
            <person name="Ohm R."/>
            <person name="Pangilinan J."/>
            <person name="Park H.-J."/>
            <person name="Ramirez L."/>
            <person name="Alfaro M."/>
            <person name="Sun H."/>
            <person name="Tritt A."/>
            <person name="Yoshinaga Y."/>
            <person name="Zwiers L.-H."/>
            <person name="Turgeon B."/>
            <person name="Goodwin S."/>
            <person name="Spatafora J."/>
            <person name="Crous P."/>
            <person name="Grigoriev I."/>
        </authorList>
    </citation>
    <scope>NUCLEOTIDE SEQUENCE [LARGE SCALE GENOMIC DNA]</scope>
    <source>
        <strain evidence="14">CECT 20119</strain>
    </source>
</reference>
<keyword evidence="8" id="KW-1015">Disulfide bond</keyword>
<dbReference type="InterPro" id="IPR002509">
    <property type="entry name" value="NODB_dom"/>
</dbReference>
<keyword evidence="5" id="KW-0378">Hydrolase</keyword>
<proteinExistence type="predicted"/>
<evidence type="ECO:0000256" key="3">
    <source>
        <dbReference type="ARBA" id="ARBA00022723"/>
    </source>
</evidence>
<comment type="caution">
    <text evidence="8">Lacks conserved residue(s) required for the propagation of feature annotation.</text>
</comment>
<evidence type="ECO:0000256" key="6">
    <source>
        <dbReference type="ARBA" id="ARBA00023277"/>
    </source>
</evidence>
<keyword evidence="3" id="KW-0479">Metal-binding</keyword>
<evidence type="ECO:0000259" key="12">
    <source>
        <dbReference type="PROSITE" id="PS51677"/>
    </source>
</evidence>
<evidence type="ECO:0000256" key="2">
    <source>
        <dbReference type="ARBA" id="ARBA00022669"/>
    </source>
</evidence>
<evidence type="ECO:0000259" key="11">
    <source>
        <dbReference type="PROSITE" id="PS50941"/>
    </source>
</evidence>
<dbReference type="Gene3D" id="3.30.60.10">
    <property type="entry name" value="Endochitinase-like"/>
    <property type="match status" value="1"/>
</dbReference>
<keyword evidence="2 8" id="KW-0147">Chitin-binding</keyword>
<keyword evidence="6" id="KW-0119">Carbohydrate metabolism</keyword>
<sequence>MVSKSLLFSLLAVANALPESSPKEPHFYHLKARSASGADEQLEAKKQYFASLAKRQSGTVPVGETTEFIDRSRRGNVPFGATIRSCTADRTIALTFDDGPSVYTSELLDILARYNAKATLFVAGNNGQPGGMDSCGSGSGNYQAVVRRAYTAGHQIGHHTWTHPSLNGLDETSFKNQIFYNEMAIRNLIGVVPTYLRPPYLECDGQCETRLGGLGYHTISVDLDTNDWRYTNPATNDIDNAKKIYSDYFFNADGSPKNPRNALVLAHDIHQVTVQRLTEHMLQEGQRAGYRFVTVGECLGDPAENWYRAAPGTTTCNGGSTTPPPSTTSSAPGNTPTNNPGLPTTIDGQCGANGRTCLGAPSGTGSCCSQWGWCGSSVDHCGGGCQPGFGTCS</sequence>
<feature type="signal peptide" evidence="10">
    <location>
        <begin position="1"/>
        <end position="16"/>
    </location>
</feature>
<dbReference type="EMBL" id="ML992510">
    <property type="protein sequence ID" value="KAF2221267.1"/>
    <property type="molecule type" value="Genomic_DNA"/>
</dbReference>
<feature type="domain" description="NodB homology" evidence="12">
    <location>
        <begin position="90"/>
        <end position="293"/>
    </location>
</feature>
<dbReference type="GO" id="GO:0008061">
    <property type="term" value="F:chitin binding"/>
    <property type="evidence" value="ECO:0007669"/>
    <property type="project" value="UniProtKB-UniRule"/>
</dbReference>
<dbReference type="Proteomes" id="UP000799538">
    <property type="component" value="Unassembled WGS sequence"/>
</dbReference>
<dbReference type="InterPro" id="IPR036861">
    <property type="entry name" value="Endochitinase-like_sf"/>
</dbReference>
<evidence type="ECO:0000256" key="5">
    <source>
        <dbReference type="ARBA" id="ARBA00022801"/>
    </source>
</evidence>
<evidence type="ECO:0000256" key="4">
    <source>
        <dbReference type="ARBA" id="ARBA00022729"/>
    </source>
</evidence>
<dbReference type="GO" id="GO:0005975">
    <property type="term" value="P:carbohydrate metabolic process"/>
    <property type="evidence" value="ECO:0007669"/>
    <property type="project" value="InterPro"/>
</dbReference>
<evidence type="ECO:0000256" key="10">
    <source>
        <dbReference type="SAM" id="SignalP"/>
    </source>
</evidence>
<dbReference type="Pfam" id="PF01522">
    <property type="entry name" value="Polysacc_deac_1"/>
    <property type="match status" value="1"/>
</dbReference>
<evidence type="ECO:0000256" key="8">
    <source>
        <dbReference type="PROSITE-ProRule" id="PRU00261"/>
    </source>
</evidence>
<dbReference type="InterPro" id="IPR011330">
    <property type="entry name" value="Glyco_hydro/deAcase_b/a-brl"/>
</dbReference>
<dbReference type="PROSITE" id="PS51677">
    <property type="entry name" value="NODB"/>
    <property type="match status" value="1"/>
</dbReference>
<evidence type="ECO:0000256" key="1">
    <source>
        <dbReference type="ARBA" id="ARBA00001941"/>
    </source>
</evidence>
<dbReference type="GO" id="GO:0016810">
    <property type="term" value="F:hydrolase activity, acting on carbon-nitrogen (but not peptide) bonds"/>
    <property type="evidence" value="ECO:0007669"/>
    <property type="project" value="InterPro"/>
</dbReference>
<keyword evidence="7" id="KW-0170">Cobalt</keyword>
<dbReference type="GO" id="GO:0046872">
    <property type="term" value="F:metal ion binding"/>
    <property type="evidence" value="ECO:0007669"/>
    <property type="project" value="UniProtKB-KW"/>
</dbReference>
<dbReference type="SUPFAM" id="SSF88713">
    <property type="entry name" value="Glycoside hydrolase/deacetylase"/>
    <property type="match status" value="1"/>
</dbReference>
<organism evidence="13 14">
    <name type="scientific">Elsinoe ampelina</name>
    <dbReference type="NCBI Taxonomy" id="302913"/>
    <lineage>
        <taxon>Eukaryota</taxon>
        <taxon>Fungi</taxon>
        <taxon>Dikarya</taxon>
        <taxon>Ascomycota</taxon>
        <taxon>Pezizomycotina</taxon>
        <taxon>Dothideomycetes</taxon>
        <taxon>Dothideomycetidae</taxon>
        <taxon>Myriangiales</taxon>
        <taxon>Elsinoaceae</taxon>
        <taxon>Elsinoe</taxon>
    </lineage>
</organism>
<dbReference type="SUPFAM" id="SSF57016">
    <property type="entry name" value="Plant lectins/antimicrobial peptides"/>
    <property type="match status" value="1"/>
</dbReference>
<dbReference type="PROSITE" id="PS50941">
    <property type="entry name" value="CHIT_BIND_I_2"/>
    <property type="match status" value="1"/>
</dbReference>
<dbReference type="OrthoDB" id="407355at2759"/>
<feature type="chain" id="PRO_5025493896" description="Chitin deacetylase" evidence="10">
    <location>
        <begin position="17"/>
        <end position="393"/>
    </location>
</feature>
<keyword evidence="4 10" id="KW-0732">Signal</keyword>
<dbReference type="SMART" id="SM00270">
    <property type="entry name" value="ChtBD1"/>
    <property type="match status" value="1"/>
</dbReference>
<gene>
    <name evidence="13" type="ORF">BDZ85DRAFT_265106</name>
</gene>
<evidence type="ECO:0008006" key="15">
    <source>
        <dbReference type="Google" id="ProtNLM"/>
    </source>
</evidence>
<evidence type="ECO:0000313" key="13">
    <source>
        <dbReference type="EMBL" id="KAF2221267.1"/>
    </source>
</evidence>
<accession>A0A6A6G6F8</accession>
<dbReference type="CDD" id="cd11618">
    <property type="entry name" value="ChtBD1_1"/>
    <property type="match status" value="1"/>
</dbReference>
<dbReference type="InterPro" id="IPR001002">
    <property type="entry name" value="Chitin-bd_1"/>
</dbReference>
<dbReference type="PANTHER" id="PTHR46471:SF2">
    <property type="entry name" value="CHITIN DEACETYLASE-RELATED"/>
    <property type="match status" value="1"/>
</dbReference>
<keyword evidence="14" id="KW-1185">Reference proteome</keyword>
<feature type="region of interest" description="Disordered" evidence="9">
    <location>
        <begin position="314"/>
        <end position="344"/>
    </location>
</feature>
<dbReference type="AlphaFoldDB" id="A0A6A6G6F8"/>
<dbReference type="Gene3D" id="3.20.20.370">
    <property type="entry name" value="Glycoside hydrolase/deacetylase"/>
    <property type="match status" value="1"/>
</dbReference>
<dbReference type="CDD" id="cd10951">
    <property type="entry name" value="CE4_ClCDA_like"/>
    <property type="match status" value="1"/>
</dbReference>